<feature type="region of interest" description="Disordered" evidence="4">
    <location>
        <begin position="85"/>
        <end position="177"/>
    </location>
</feature>
<name>A0A317URR8_9EURO</name>
<evidence type="ECO:0000256" key="1">
    <source>
        <dbReference type="ARBA" id="ARBA00003401"/>
    </source>
</evidence>
<proteinExistence type="inferred from homology"/>
<evidence type="ECO:0000256" key="3">
    <source>
        <dbReference type="RuleBase" id="RU367162"/>
    </source>
</evidence>
<feature type="compositionally biased region" description="Basic residues" evidence="4">
    <location>
        <begin position="152"/>
        <end position="161"/>
    </location>
</feature>
<evidence type="ECO:0000313" key="6">
    <source>
        <dbReference type="Proteomes" id="UP000247233"/>
    </source>
</evidence>
<feature type="compositionally biased region" description="Polar residues" evidence="4">
    <location>
        <begin position="7"/>
        <end position="18"/>
    </location>
</feature>
<dbReference type="STRING" id="1448321.A0A317URR8"/>
<dbReference type="EMBL" id="MSFL01000058">
    <property type="protein sequence ID" value="PWY64713.1"/>
    <property type="molecule type" value="Genomic_DNA"/>
</dbReference>
<dbReference type="OrthoDB" id="307488at2759"/>
<dbReference type="InterPro" id="IPR011107">
    <property type="entry name" value="PPI_Ypi1"/>
</dbReference>
<keyword evidence="3" id="KW-0539">Nucleus</keyword>
<comment type="function">
    <text evidence="1 3">Regulator of type 1 phosphatases which maintains protein phosphatase activity under strict control.</text>
</comment>
<dbReference type="PANTHER" id="PTHR20835">
    <property type="entry name" value="E3 UBIQUITIN-PROTEIN LIGASE PPP1R11-RELATED"/>
    <property type="match status" value="1"/>
</dbReference>
<keyword evidence="6" id="KW-1185">Reference proteome</keyword>
<comment type="similarity">
    <text evidence="2 3">Belongs to the YPI1 family.</text>
</comment>
<comment type="caution">
    <text evidence="5">The sequence shown here is derived from an EMBL/GenBank/DDBJ whole genome shotgun (WGS) entry which is preliminary data.</text>
</comment>
<organism evidence="5 6">
    <name type="scientific">Aspergillus heteromorphus CBS 117.55</name>
    <dbReference type="NCBI Taxonomy" id="1448321"/>
    <lineage>
        <taxon>Eukaryota</taxon>
        <taxon>Fungi</taxon>
        <taxon>Dikarya</taxon>
        <taxon>Ascomycota</taxon>
        <taxon>Pezizomycotina</taxon>
        <taxon>Eurotiomycetes</taxon>
        <taxon>Eurotiomycetidae</taxon>
        <taxon>Eurotiales</taxon>
        <taxon>Aspergillaceae</taxon>
        <taxon>Aspergillus</taxon>
        <taxon>Aspergillus subgen. Circumdati</taxon>
    </lineage>
</organism>
<comment type="subcellular location">
    <subcellularLocation>
        <location evidence="3">Nucleus</location>
    </subcellularLocation>
</comment>
<dbReference type="Pfam" id="PF07491">
    <property type="entry name" value="PPI_Ypi1"/>
    <property type="match status" value="1"/>
</dbReference>
<feature type="compositionally biased region" description="Low complexity" evidence="4">
    <location>
        <begin position="89"/>
        <end position="106"/>
    </location>
</feature>
<feature type="compositionally biased region" description="Basic and acidic residues" evidence="4">
    <location>
        <begin position="113"/>
        <end position="125"/>
    </location>
</feature>
<protein>
    <recommendedName>
        <fullName evidence="3">Type 1 phosphatases regulator</fullName>
    </recommendedName>
</protein>
<reference evidence="5 6" key="1">
    <citation type="submission" date="2016-12" db="EMBL/GenBank/DDBJ databases">
        <title>The genomes of Aspergillus section Nigri reveals drivers in fungal speciation.</title>
        <authorList>
            <consortium name="DOE Joint Genome Institute"/>
            <person name="Vesth T.C."/>
            <person name="Nybo J."/>
            <person name="Theobald S."/>
            <person name="Brandl J."/>
            <person name="Frisvad J.C."/>
            <person name="Nielsen K.F."/>
            <person name="Lyhne E.K."/>
            <person name="Kogle M.E."/>
            <person name="Kuo A."/>
            <person name="Riley R."/>
            <person name="Clum A."/>
            <person name="Nolan M."/>
            <person name="Lipzen A."/>
            <person name="Salamov A."/>
            <person name="Henrissat B."/>
            <person name="Wiebenga A."/>
            <person name="De Vries R.P."/>
            <person name="Grigoriev I.V."/>
            <person name="Mortensen U.H."/>
            <person name="Andersen M.R."/>
            <person name="Baker S.E."/>
        </authorList>
    </citation>
    <scope>NUCLEOTIDE SEQUENCE [LARGE SCALE GENOMIC DNA]</scope>
    <source>
        <strain evidence="5 6">CBS 117.55</strain>
    </source>
</reference>
<sequence length="177" mass="19357">MSRTRRISPNTASSSQVESAVEQYVISSTDRAPATLRLRAENEPASRGIDQGENTPQRIRWSEDVIDNEGLGRKSSKVCCIYHKSRTIGDSTSESESSDSSTSGSDSDSDNEVACKRREGDHKPLDQCNSHADQGPGHASRRGRASCDTNHHGGRAKRRKPSPNAYEKMPKTTNARA</sequence>
<evidence type="ECO:0000256" key="4">
    <source>
        <dbReference type="SAM" id="MobiDB-lite"/>
    </source>
</evidence>
<dbReference type="Proteomes" id="UP000247233">
    <property type="component" value="Unassembled WGS sequence"/>
</dbReference>
<dbReference type="AlphaFoldDB" id="A0A317URR8"/>
<dbReference type="GO" id="GO:0008157">
    <property type="term" value="F:protein phosphatase 1 binding"/>
    <property type="evidence" value="ECO:0007669"/>
    <property type="project" value="TreeGrafter"/>
</dbReference>
<evidence type="ECO:0000313" key="5">
    <source>
        <dbReference type="EMBL" id="PWY64713.1"/>
    </source>
</evidence>
<dbReference type="VEuPathDB" id="FungiDB:BO70DRAFT_302796"/>
<dbReference type="GO" id="GO:0005634">
    <property type="term" value="C:nucleus"/>
    <property type="evidence" value="ECO:0007669"/>
    <property type="project" value="UniProtKB-SubCell"/>
</dbReference>
<accession>A0A317URR8</accession>
<feature type="region of interest" description="Disordered" evidence="4">
    <location>
        <begin position="28"/>
        <end position="68"/>
    </location>
</feature>
<evidence type="ECO:0000256" key="2">
    <source>
        <dbReference type="ARBA" id="ARBA00005605"/>
    </source>
</evidence>
<feature type="region of interest" description="Disordered" evidence="4">
    <location>
        <begin position="1"/>
        <end position="20"/>
    </location>
</feature>
<dbReference type="GeneID" id="37062002"/>
<dbReference type="GO" id="GO:0004865">
    <property type="term" value="F:protein serine/threonine phosphatase inhibitor activity"/>
    <property type="evidence" value="ECO:0007669"/>
    <property type="project" value="UniProtKB-UniRule"/>
</dbReference>
<dbReference type="RefSeq" id="XP_025394319.1">
    <property type="nucleotide sequence ID" value="XM_025539765.1"/>
</dbReference>
<dbReference type="PANTHER" id="PTHR20835:SF0">
    <property type="entry name" value="E3 UBIQUITIN-PROTEIN LIGASE PPP1R11"/>
    <property type="match status" value="1"/>
</dbReference>
<gene>
    <name evidence="5" type="ORF">BO70DRAFT_302796</name>
</gene>